<evidence type="ECO:0000313" key="8">
    <source>
        <dbReference type="EMBL" id="PRQ44275.1"/>
    </source>
</evidence>
<evidence type="ECO:0000256" key="6">
    <source>
        <dbReference type="SAM" id="Coils"/>
    </source>
</evidence>
<dbReference type="PROSITE" id="PS50066">
    <property type="entry name" value="MADS_BOX_2"/>
    <property type="match status" value="1"/>
</dbReference>
<dbReference type="AlphaFoldDB" id="A0A2P6RCY5"/>
<proteinExistence type="predicted"/>
<dbReference type="GO" id="GO:0005634">
    <property type="term" value="C:nucleus"/>
    <property type="evidence" value="ECO:0007669"/>
    <property type="project" value="UniProtKB-SubCell"/>
</dbReference>
<dbReference type="SUPFAM" id="SSF55455">
    <property type="entry name" value="SRF-like"/>
    <property type="match status" value="1"/>
</dbReference>
<dbReference type="InterPro" id="IPR033896">
    <property type="entry name" value="MEF2-like_N"/>
</dbReference>
<comment type="subcellular location">
    <subcellularLocation>
        <location evidence="1">Nucleus</location>
    </subcellularLocation>
</comment>
<dbReference type="PRINTS" id="PR00404">
    <property type="entry name" value="MADSDOMAIN"/>
</dbReference>
<dbReference type="InterPro" id="IPR036879">
    <property type="entry name" value="TF_MADSbox_sf"/>
</dbReference>
<evidence type="ECO:0000256" key="1">
    <source>
        <dbReference type="ARBA" id="ARBA00004123"/>
    </source>
</evidence>
<dbReference type="Proteomes" id="UP000238479">
    <property type="component" value="Chromosome 3"/>
</dbReference>
<organism evidence="8 9">
    <name type="scientific">Rosa chinensis</name>
    <name type="common">China rose</name>
    <dbReference type="NCBI Taxonomy" id="74649"/>
    <lineage>
        <taxon>Eukaryota</taxon>
        <taxon>Viridiplantae</taxon>
        <taxon>Streptophyta</taxon>
        <taxon>Embryophyta</taxon>
        <taxon>Tracheophyta</taxon>
        <taxon>Spermatophyta</taxon>
        <taxon>Magnoliopsida</taxon>
        <taxon>eudicotyledons</taxon>
        <taxon>Gunneridae</taxon>
        <taxon>Pentapetalae</taxon>
        <taxon>rosids</taxon>
        <taxon>fabids</taxon>
        <taxon>Rosales</taxon>
        <taxon>Rosaceae</taxon>
        <taxon>Rosoideae</taxon>
        <taxon>Rosoideae incertae sedis</taxon>
        <taxon>Rosa</taxon>
    </lineage>
</organism>
<dbReference type="OMA" id="KPYTFAH"/>
<dbReference type="SMART" id="SM00432">
    <property type="entry name" value="MADS"/>
    <property type="match status" value="1"/>
</dbReference>
<dbReference type="GO" id="GO:0046983">
    <property type="term" value="F:protein dimerization activity"/>
    <property type="evidence" value="ECO:0007669"/>
    <property type="project" value="InterPro"/>
</dbReference>
<dbReference type="GO" id="GO:0000981">
    <property type="term" value="F:DNA-binding transcription factor activity, RNA polymerase II-specific"/>
    <property type="evidence" value="ECO:0007669"/>
    <property type="project" value="TreeGrafter"/>
</dbReference>
<evidence type="ECO:0000256" key="5">
    <source>
        <dbReference type="ARBA" id="ARBA00023242"/>
    </source>
</evidence>
<reference evidence="8 9" key="1">
    <citation type="journal article" date="2018" name="Nat. Genet.">
        <title>The Rosa genome provides new insights in the design of modern roses.</title>
        <authorList>
            <person name="Bendahmane M."/>
        </authorList>
    </citation>
    <scope>NUCLEOTIDE SEQUENCE [LARGE SCALE GENOMIC DNA]</scope>
    <source>
        <strain evidence="9">cv. Old Blush</strain>
    </source>
</reference>
<evidence type="ECO:0000256" key="3">
    <source>
        <dbReference type="ARBA" id="ARBA00023125"/>
    </source>
</evidence>
<dbReference type="GO" id="GO:0000978">
    <property type="term" value="F:RNA polymerase II cis-regulatory region sequence-specific DNA binding"/>
    <property type="evidence" value="ECO:0007669"/>
    <property type="project" value="TreeGrafter"/>
</dbReference>
<feature type="domain" description="MADS-box" evidence="7">
    <location>
        <begin position="7"/>
        <end position="67"/>
    </location>
</feature>
<keyword evidence="9" id="KW-1185">Reference proteome</keyword>
<keyword evidence="6" id="KW-0175">Coiled coil</keyword>
<dbReference type="EMBL" id="PDCK01000041">
    <property type="protein sequence ID" value="PRQ44275.1"/>
    <property type="molecule type" value="Genomic_DNA"/>
</dbReference>
<dbReference type="STRING" id="74649.A0A2P6RCY5"/>
<protein>
    <submittedName>
        <fullName evidence="8">Putative transcription factor MADS-type1 family</fullName>
    </submittedName>
</protein>
<feature type="coiled-coil region" evidence="6">
    <location>
        <begin position="102"/>
        <end position="137"/>
    </location>
</feature>
<dbReference type="InterPro" id="IPR002100">
    <property type="entry name" value="TF_MADSbox"/>
</dbReference>
<keyword evidence="5" id="KW-0539">Nucleus</keyword>
<dbReference type="GO" id="GO:0045944">
    <property type="term" value="P:positive regulation of transcription by RNA polymerase II"/>
    <property type="evidence" value="ECO:0007669"/>
    <property type="project" value="InterPro"/>
</dbReference>
<evidence type="ECO:0000256" key="2">
    <source>
        <dbReference type="ARBA" id="ARBA00023015"/>
    </source>
</evidence>
<dbReference type="Gramene" id="PRQ44275">
    <property type="protein sequence ID" value="PRQ44275"/>
    <property type="gene ID" value="RchiOBHm_Chr3g0477441"/>
</dbReference>
<name>A0A2P6RCY5_ROSCH</name>
<comment type="caution">
    <text evidence="8">The sequence shown here is derived from an EMBL/GenBank/DDBJ whole genome shotgun (WGS) entry which is preliminary data.</text>
</comment>
<dbReference type="FunFam" id="3.40.1810.10:FF:000006">
    <property type="entry name" value="Agamous-like MADS-box protein AGL62"/>
    <property type="match status" value="1"/>
</dbReference>
<accession>A0A2P6RCY5</accession>
<evidence type="ECO:0000313" key="9">
    <source>
        <dbReference type="Proteomes" id="UP000238479"/>
    </source>
</evidence>
<keyword evidence="2" id="KW-0805">Transcription regulation</keyword>
<keyword evidence="3" id="KW-0238">DNA-binding</keyword>
<evidence type="ECO:0000256" key="4">
    <source>
        <dbReference type="ARBA" id="ARBA00023163"/>
    </source>
</evidence>
<sequence>MEGRKTRGRQKIEIKKIANADDRHVTFSKRRSGVYKKCNELATLCGAEVGVVVFSESEKPFSYGNPSIDSIADRFLNLQPPQENSDDRIAGSLVGAYKHARYMEILNKHNELEDKLRDEQLREKVLLQKERARASAEQEGLGWWQRPIKELDSEELKQMYASFQHLHNSLSNHLVLLNVATHNVNNNNNIINMQ</sequence>
<gene>
    <name evidence="8" type="ORF">RchiOBHm_Chr3g0477441</name>
</gene>
<dbReference type="PANTHER" id="PTHR11945:SF759">
    <property type="entry name" value="MADS-BOX DOMAIN-CONTAINING PROTEIN"/>
    <property type="match status" value="1"/>
</dbReference>
<keyword evidence="4" id="KW-0804">Transcription</keyword>
<dbReference type="Pfam" id="PF00319">
    <property type="entry name" value="SRF-TF"/>
    <property type="match status" value="1"/>
</dbReference>
<dbReference type="CDD" id="cd00265">
    <property type="entry name" value="MADS_MEF2_like"/>
    <property type="match status" value="1"/>
</dbReference>
<dbReference type="PANTHER" id="PTHR11945">
    <property type="entry name" value="MADS BOX PROTEIN"/>
    <property type="match status" value="1"/>
</dbReference>
<dbReference type="Gene3D" id="3.40.1810.10">
    <property type="entry name" value="Transcription factor, MADS-box"/>
    <property type="match status" value="1"/>
</dbReference>
<evidence type="ECO:0000259" key="7">
    <source>
        <dbReference type="PROSITE" id="PS50066"/>
    </source>
</evidence>